<protein>
    <submittedName>
        <fullName evidence="2">Uncharacterized protein</fullName>
    </submittedName>
</protein>
<dbReference type="Proteomes" id="UP001472677">
    <property type="component" value="Unassembled WGS sequence"/>
</dbReference>
<keyword evidence="3" id="KW-1185">Reference proteome</keyword>
<proteinExistence type="predicted"/>
<organism evidence="2 3">
    <name type="scientific">Hibiscus sabdariffa</name>
    <name type="common">roselle</name>
    <dbReference type="NCBI Taxonomy" id="183260"/>
    <lineage>
        <taxon>Eukaryota</taxon>
        <taxon>Viridiplantae</taxon>
        <taxon>Streptophyta</taxon>
        <taxon>Embryophyta</taxon>
        <taxon>Tracheophyta</taxon>
        <taxon>Spermatophyta</taxon>
        <taxon>Magnoliopsida</taxon>
        <taxon>eudicotyledons</taxon>
        <taxon>Gunneridae</taxon>
        <taxon>Pentapetalae</taxon>
        <taxon>rosids</taxon>
        <taxon>malvids</taxon>
        <taxon>Malvales</taxon>
        <taxon>Malvaceae</taxon>
        <taxon>Malvoideae</taxon>
        <taxon>Hibiscus</taxon>
    </lineage>
</organism>
<evidence type="ECO:0000313" key="3">
    <source>
        <dbReference type="Proteomes" id="UP001472677"/>
    </source>
</evidence>
<name>A0ABR2D343_9ROSI</name>
<feature type="compositionally biased region" description="Basic and acidic residues" evidence="1">
    <location>
        <begin position="104"/>
        <end position="114"/>
    </location>
</feature>
<feature type="region of interest" description="Disordered" evidence="1">
    <location>
        <begin position="1"/>
        <end position="34"/>
    </location>
</feature>
<accession>A0ABR2D343</accession>
<reference evidence="2 3" key="1">
    <citation type="journal article" date="2024" name="G3 (Bethesda)">
        <title>Genome assembly of Hibiscus sabdariffa L. provides insights into metabolisms of medicinal natural products.</title>
        <authorList>
            <person name="Kim T."/>
        </authorList>
    </citation>
    <scope>NUCLEOTIDE SEQUENCE [LARGE SCALE GENOMIC DNA]</scope>
    <source>
        <strain evidence="2">TK-2024</strain>
        <tissue evidence="2">Old leaves</tissue>
    </source>
</reference>
<evidence type="ECO:0000313" key="2">
    <source>
        <dbReference type="EMBL" id="KAK8529196.1"/>
    </source>
</evidence>
<evidence type="ECO:0000256" key="1">
    <source>
        <dbReference type="SAM" id="MobiDB-lite"/>
    </source>
</evidence>
<feature type="compositionally biased region" description="Polar residues" evidence="1">
    <location>
        <begin position="129"/>
        <end position="138"/>
    </location>
</feature>
<comment type="caution">
    <text evidence="2">The sequence shown here is derived from an EMBL/GenBank/DDBJ whole genome shotgun (WGS) entry which is preliminary data.</text>
</comment>
<feature type="region of interest" description="Disordered" evidence="1">
    <location>
        <begin position="89"/>
        <end position="138"/>
    </location>
</feature>
<dbReference type="EMBL" id="JBBPBM010000036">
    <property type="protein sequence ID" value="KAK8529196.1"/>
    <property type="molecule type" value="Genomic_DNA"/>
</dbReference>
<gene>
    <name evidence="2" type="ORF">V6N12_059983</name>
</gene>
<sequence length="243" mass="27191">MNLAGSGGSANPKVGGKVSQDSYEKERGECSSRNAGKCKRISGVVVEKEELWKLKRHLGERDMRGDESKIERSLFSTINLDVGITDMSQKNREGISRNNNTDSWQKETSKEVGSERGQLVEEDSLAPQKITNRANIDPTHLQNQEEANREFGPESPQIHDAQFVMDPYNRDSWLNEGVILTLFLGKLLDEQESLASIWEDRSTIDLVDSSSWEDLVTSTTNPPTSSVGCWNHSQVRLLSPILD</sequence>